<dbReference type="AlphaFoldDB" id="A0A6L6IYV5"/>
<dbReference type="PIRSF" id="PIRSF002869">
    <property type="entry name" value="MviN"/>
    <property type="match status" value="1"/>
</dbReference>
<dbReference type="GO" id="GO:0034204">
    <property type="term" value="P:lipid translocation"/>
    <property type="evidence" value="ECO:0007669"/>
    <property type="project" value="TreeGrafter"/>
</dbReference>
<dbReference type="Proteomes" id="UP000478740">
    <property type="component" value="Unassembled WGS sequence"/>
</dbReference>
<keyword evidence="10 11" id="KW-0813">Transport</keyword>
<feature type="transmembrane region" description="Helical" evidence="10">
    <location>
        <begin position="270"/>
        <end position="291"/>
    </location>
</feature>
<comment type="pathway">
    <text evidence="10">Cell wall biogenesis; peptidoglycan biosynthesis.</text>
</comment>
<keyword evidence="10" id="KW-0997">Cell inner membrane</keyword>
<keyword evidence="5 10" id="KW-0573">Peptidoglycan synthesis</keyword>
<keyword evidence="6 10" id="KW-1133">Transmembrane helix</keyword>
<feature type="transmembrane region" description="Helical" evidence="10">
    <location>
        <begin position="189"/>
        <end position="208"/>
    </location>
</feature>
<keyword evidence="4 10" id="KW-0133">Cell shape</keyword>
<dbReference type="InterPro" id="IPR004268">
    <property type="entry name" value="MurJ"/>
</dbReference>
<sequence length="514" mass="55427">MQPIRLIRGFLSVGAWTLASRLVGFVRDVMIAAYLGTGPVAQAYLVAFTLPNMFRRFFAEGAFNTAFVPMFSKRLEAGDNPRSFAEEAFSGLFSVVLVVSLIAHLAMPWLVYAMAAGFKGDERFDLAVIYGRICFPYILFISLTALLSGLLNAGGRFMAAAAAPVLMNFVLIAAMLLADRNGWDMGMAMAWSTPVSGIAQLFTVWWAAKRMGFALRLRRPRLSPDMRRLLAVAAPAVLAGGVVQVNLLVGRQVGSFFDGAIAWLTNADRLYQLPLGVVGIAIGIVLLPDISRRLKAEDTVGGRYAYNRATEFALFLTVPAAVALMVASYPLISVLFQRGAFLKADVGPTALALAIYGAGLPAFVLQKVLQPLYFAREDTRRPFRFAVWSMVVNAVMALGLAPVIGFSAAALGTTIAGWTMALQLWQGTRTYGEAAAFDDRLRQRLPRIVAASVAMGVVIWGLMQALGGMLYQPGTRYLALLALVTGGMAAYAVAGVALGAFRPSDLKAGLRRQR</sequence>
<comment type="similarity">
    <text evidence="9 10 11">Belongs to the MurJ/MviN family.</text>
</comment>
<name>A0A6L6IYV5_9RHOB</name>
<keyword evidence="10 11" id="KW-0961">Cell wall biogenesis/degradation</keyword>
<feature type="transmembrane region" description="Helical" evidence="10">
    <location>
        <begin position="477"/>
        <end position="501"/>
    </location>
</feature>
<gene>
    <name evidence="10 12" type="primary">murJ</name>
    <name evidence="12" type="ORF">GL284_05825</name>
</gene>
<dbReference type="PRINTS" id="PR01806">
    <property type="entry name" value="VIRFACTRMVIN"/>
</dbReference>
<feature type="transmembrane region" description="Helical" evidence="10">
    <location>
        <begin position="127"/>
        <end position="150"/>
    </location>
</feature>
<keyword evidence="3 10" id="KW-0812">Transmembrane</keyword>
<accession>A0A6L6IYV5</accession>
<protein>
    <recommendedName>
        <fullName evidence="10">Probable lipid II flippase MurJ</fullName>
    </recommendedName>
</protein>
<comment type="subcellular location">
    <subcellularLocation>
        <location evidence="10">Cell inner membrane</location>
        <topology evidence="10">Multi-pass membrane protein</topology>
    </subcellularLocation>
    <subcellularLocation>
        <location evidence="1">Cell membrane</location>
        <topology evidence="1">Multi-pass membrane protein</topology>
    </subcellularLocation>
</comment>
<evidence type="ECO:0000256" key="10">
    <source>
        <dbReference type="HAMAP-Rule" id="MF_02078"/>
    </source>
</evidence>
<evidence type="ECO:0000313" key="12">
    <source>
        <dbReference type="EMBL" id="MTH63784.1"/>
    </source>
</evidence>
<evidence type="ECO:0000256" key="9">
    <source>
        <dbReference type="ARBA" id="ARBA00061532"/>
    </source>
</evidence>
<dbReference type="GO" id="GO:0009252">
    <property type="term" value="P:peptidoglycan biosynthetic process"/>
    <property type="evidence" value="ECO:0007669"/>
    <property type="project" value="UniProtKB-UniRule"/>
</dbReference>
<evidence type="ECO:0000256" key="11">
    <source>
        <dbReference type="PIRNR" id="PIRNR002869"/>
    </source>
</evidence>
<feature type="transmembrane region" description="Helical" evidence="10">
    <location>
        <begin position="157"/>
        <end position="177"/>
    </location>
</feature>
<comment type="caution">
    <text evidence="12">The sequence shown here is derived from an EMBL/GenBank/DDBJ whole genome shotgun (WGS) entry which is preliminary data.</text>
</comment>
<dbReference type="CDD" id="cd13123">
    <property type="entry name" value="MATE_MurJ_like"/>
    <property type="match status" value="1"/>
</dbReference>
<feature type="transmembrane region" description="Helical" evidence="10">
    <location>
        <begin position="448"/>
        <end position="471"/>
    </location>
</feature>
<feature type="transmembrane region" description="Helical" evidence="10">
    <location>
        <begin position="312"/>
        <end position="336"/>
    </location>
</feature>
<comment type="function">
    <text evidence="8 10 11">Involved in peptidoglycan biosynthesis. Transports lipid-linked peptidoglycan precursors from the inner to the outer leaflet of the cytoplasmic membrane.</text>
</comment>
<evidence type="ECO:0000256" key="8">
    <source>
        <dbReference type="ARBA" id="ARBA00060041"/>
    </source>
</evidence>
<proteinExistence type="inferred from homology"/>
<keyword evidence="2 10" id="KW-1003">Cell membrane</keyword>
<evidence type="ECO:0000256" key="1">
    <source>
        <dbReference type="ARBA" id="ARBA00004651"/>
    </source>
</evidence>
<dbReference type="Pfam" id="PF03023">
    <property type="entry name" value="MurJ"/>
    <property type="match status" value="1"/>
</dbReference>
<dbReference type="GO" id="GO:0008360">
    <property type="term" value="P:regulation of cell shape"/>
    <property type="evidence" value="ECO:0007669"/>
    <property type="project" value="UniProtKB-UniRule"/>
</dbReference>
<evidence type="ECO:0000256" key="6">
    <source>
        <dbReference type="ARBA" id="ARBA00022989"/>
    </source>
</evidence>
<dbReference type="GO" id="GO:0005886">
    <property type="term" value="C:plasma membrane"/>
    <property type="evidence" value="ECO:0007669"/>
    <property type="project" value="UniProtKB-SubCell"/>
</dbReference>
<dbReference type="PANTHER" id="PTHR47019:SF1">
    <property type="entry name" value="LIPID II FLIPPASE MURJ"/>
    <property type="match status" value="1"/>
</dbReference>
<evidence type="ECO:0000256" key="3">
    <source>
        <dbReference type="ARBA" id="ARBA00022692"/>
    </source>
</evidence>
<dbReference type="EMBL" id="WMII01000004">
    <property type="protein sequence ID" value="MTH63784.1"/>
    <property type="molecule type" value="Genomic_DNA"/>
</dbReference>
<dbReference type="GO" id="GO:0015648">
    <property type="term" value="F:lipid-linked peptidoglycan transporter activity"/>
    <property type="evidence" value="ECO:0007669"/>
    <property type="project" value="UniProtKB-UniRule"/>
</dbReference>
<dbReference type="HAMAP" id="MF_02078">
    <property type="entry name" value="MurJ_MviN"/>
    <property type="match status" value="1"/>
</dbReference>
<reference evidence="12 13" key="1">
    <citation type="submission" date="2019-11" db="EMBL/GenBank/DDBJ databases">
        <authorList>
            <person name="Dong K."/>
        </authorList>
    </citation>
    <scope>NUCLEOTIDE SEQUENCE [LARGE SCALE GENOMIC DNA]</scope>
    <source>
        <strain evidence="12 13">DK608</strain>
    </source>
</reference>
<keyword evidence="7 10" id="KW-0472">Membrane</keyword>
<evidence type="ECO:0000313" key="13">
    <source>
        <dbReference type="Proteomes" id="UP000478740"/>
    </source>
</evidence>
<feature type="transmembrane region" description="Helical" evidence="10">
    <location>
        <begin position="92"/>
        <end position="115"/>
    </location>
</feature>
<feature type="transmembrane region" description="Helical" evidence="10">
    <location>
        <begin position="410"/>
        <end position="427"/>
    </location>
</feature>
<evidence type="ECO:0000256" key="4">
    <source>
        <dbReference type="ARBA" id="ARBA00022960"/>
    </source>
</evidence>
<keyword evidence="13" id="KW-1185">Reference proteome</keyword>
<dbReference type="RefSeq" id="WP_155043662.1">
    <property type="nucleotide sequence ID" value="NZ_WMIH01000003.1"/>
</dbReference>
<feature type="transmembrane region" description="Helical" evidence="10">
    <location>
        <begin position="385"/>
        <end position="404"/>
    </location>
</feature>
<feature type="transmembrane region" description="Helical" evidence="10">
    <location>
        <begin position="348"/>
        <end position="365"/>
    </location>
</feature>
<feature type="transmembrane region" description="Helical" evidence="10">
    <location>
        <begin position="31"/>
        <end position="50"/>
    </location>
</feature>
<organism evidence="12 13">
    <name type="scientific">Paracoccus shanxieyensis</name>
    <dbReference type="NCBI Taxonomy" id="2675752"/>
    <lineage>
        <taxon>Bacteria</taxon>
        <taxon>Pseudomonadati</taxon>
        <taxon>Pseudomonadota</taxon>
        <taxon>Alphaproteobacteria</taxon>
        <taxon>Rhodobacterales</taxon>
        <taxon>Paracoccaceae</taxon>
        <taxon>Paracoccus</taxon>
    </lineage>
</organism>
<evidence type="ECO:0000256" key="7">
    <source>
        <dbReference type="ARBA" id="ARBA00023136"/>
    </source>
</evidence>
<dbReference type="GO" id="GO:0071555">
    <property type="term" value="P:cell wall organization"/>
    <property type="evidence" value="ECO:0007669"/>
    <property type="project" value="UniProtKB-UniRule"/>
</dbReference>
<evidence type="ECO:0000256" key="2">
    <source>
        <dbReference type="ARBA" id="ARBA00022475"/>
    </source>
</evidence>
<feature type="transmembrane region" description="Helical" evidence="10">
    <location>
        <begin position="229"/>
        <end position="250"/>
    </location>
</feature>
<dbReference type="PANTHER" id="PTHR47019">
    <property type="entry name" value="LIPID II FLIPPASE MURJ"/>
    <property type="match status" value="1"/>
</dbReference>
<evidence type="ECO:0000256" key="5">
    <source>
        <dbReference type="ARBA" id="ARBA00022984"/>
    </source>
</evidence>
<dbReference type="InterPro" id="IPR051050">
    <property type="entry name" value="Lipid_II_flippase_MurJ/MviN"/>
</dbReference>
<dbReference type="NCBIfam" id="TIGR01695">
    <property type="entry name" value="murJ_mviN"/>
    <property type="match status" value="1"/>
</dbReference>
<dbReference type="UniPathway" id="UPA00219"/>